<dbReference type="Pfam" id="PF08309">
    <property type="entry name" value="LVIVD"/>
    <property type="match status" value="3"/>
</dbReference>
<organism evidence="1">
    <name type="scientific">Mesotoga infera</name>
    <dbReference type="NCBI Taxonomy" id="1236046"/>
    <lineage>
        <taxon>Bacteria</taxon>
        <taxon>Thermotogati</taxon>
        <taxon>Thermotogota</taxon>
        <taxon>Thermotogae</taxon>
        <taxon>Kosmotogales</taxon>
        <taxon>Kosmotogaceae</taxon>
        <taxon>Mesotoga</taxon>
    </lineage>
</organism>
<dbReference type="Proteomes" id="UP000886198">
    <property type="component" value="Unassembled WGS sequence"/>
</dbReference>
<evidence type="ECO:0000313" key="1">
    <source>
        <dbReference type="EMBL" id="HDP77945.1"/>
    </source>
</evidence>
<proteinExistence type="predicted"/>
<reference evidence="1" key="1">
    <citation type="journal article" date="2020" name="mSystems">
        <title>Genome- and Community-Level Interaction Insights into Carbon Utilization and Element Cycling Functions of Hydrothermarchaeota in Hydrothermal Sediment.</title>
        <authorList>
            <person name="Zhou Z."/>
            <person name="Liu Y."/>
            <person name="Xu W."/>
            <person name="Pan J."/>
            <person name="Luo Z.H."/>
            <person name="Li M."/>
        </authorList>
    </citation>
    <scope>NUCLEOTIDE SEQUENCE [LARGE SCALE GENOMIC DNA]</scope>
    <source>
        <strain evidence="1">SpSt-1179</strain>
    </source>
</reference>
<comment type="caution">
    <text evidence="1">The sequence shown here is derived from an EMBL/GenBank/DDBJ whole genome shotgun (WGS) entry which is preliminary data.</text>
</comment>
<dbReference type="EMBL" id="DSBT01000193">
    <property type="protein sequence ID" value="HDP77945.1"/>
    <property type="molecule type" value="Genomic_DNA"/>
</dbReference>
<dbReference type="InterPro" id="IPR013211">
    <property type="entry name" value="LVIVD"/>
</dbReference>
<name>A0A7C1H404_9BACT</name>
<accession>A0A7C1H404</accession>
<dbReference type="SUPFAM" id="SSF75011">
    <property type="entry name" value="3-carboxy-cis,cis-mucoante lactonizing enzyme"/>
    <property type="match status" value="1"/>
</dbReference>
<protein>
    <submittedName>
        <fullName evidence="1">Uncharacterized protein</fullName>
    </submittedName>
</protein>
<dbReference type="AlphaFoldDB" id="A0A7C1H404"/>
<gene>
    <name evidence="1" type="ORF">ENN47_07150</name>
</gene>
<sequence length="408" mass="45179">MNLGANVPLEVENRPYTLIGKRETVIRKWSSLIIKGPRPEKRGGAEPPLSLSKFAVPFHCEVGSMKRVVVTADSHFPTKSDCGFAMIDVSNPFDPVVISRNRLPDHCGSFASSNDALYCSIPGSFLIFDISDPFLPKLISRLKANGGCQIVISQKKGRVFIADWKNGVLVIDVSNSFEPKIIGRMGCNGDEKNTGEINPYGVSGLTIRDKLLFASIMDYDMLQNREALYVFDISKPGNPKWIARVNTFPCRGHGIVLKRNCVVIVGLRSTMVIDISRPEEPAVISLIETPDRFGMNPWLSGDFLYVPEIVYEPNRRLAGLRIFDISNPLHLKCVSELLIPARAATNVKVVGSLAYLACQCGIAIVDVSNPEKPVLLNLCSPCEVNRIAEGIEVIDYRDEVFKERERVS</sequence>